<dbReference type="Pfam" id="PF00505">
    <property type="entry name" value="HMG_box"/>
    <property type="match status" value="1"/>
</dbReference>
<feature type="compositionally biased region" description="Polar residues" evidence="4">
    <location>
        <begin position="261"/>
        <end position="279"/>
    </location>
</feature>
<evidence type="ECO:0008006" key="9">
    <source>
        <dbReference type="Google" id="ProtNLM"/>
    </source>
</evidence>
<feature type="compositionally biased region" description="Low complexity" evidence="4">
    <location>
        <begin position="238"/>
        <end position="248"/>
    </location>
</feature>
<evidence type="ECO:0000256" key="4">
    <source>
        <dbReference type="SAM" id="MobiDB-lite"/>
    </source>
</evidence>
<dbReference type="InterPro" id="IPR009071">
    <property type="entry name" value="HMG_box_dom"/>
</dbReference>
<gene>
    <name evidence="7" type="ORF">VTK73DRAFT_5711</name>
</gene>
<dbReference type="PANTHER" id="PTHR46040">
    <property type="entry name" value="HIGH MOBILITY GROUP PROTEIN 2"/>
    <property type="match status" value="1"/>
</dbReference>
<dbReference type="PANTHER" id="PTHR46040:SF3">
    <property type="entry name" value="HIGH MOBILITY GROUP PROTEIN 2"/>
    <property type="match status" value="1"/>
</dbReference>
<evidence type="ECO:0000259" key="5">
    <source>
        <dbReference type="PROSITE" id="PS50105"/>
    </source>
</evidence>
<evidence type="ECO:0000256" key="2">
    <source>
        <dbReference type="ARBA" id="ARBA00023242"/>
    </source>
</evidence>
<dbReference type="InterPro" id="IPR051965">
    <property type="entry name" value="ChromReg_NeuronalGeneExpr"/>
</dbReference>
<dbReference type="InterPro" id="IPR001660">
    <property type="entry name" value="SAM"/>
</dbReference>
<organism evidence="7 8">
    <name type="scientific">Phialemonium thermophilum</name>
    <dbReference type="NCBI Taxonomy" id="223376"/>
    <lineage>
        <taxon>Eukaryota</taxon>
        <taxon>Fungi</taxon>
        <taxon>Dikarya</taxon>
        <taxon>Ascomycota</taxon>
        <taxon>Pezizomycotina</taxon>
        <taxon>Sordariomycetes</taxon>
        <taxon>Sordariomycetidae</taxon>
        <taxon>Cephalothecales</taxon>
        <taxon>Cephalothecaceae</taxon>
        <taxon>Phialemonium</taxon>
    </lineage>
</organism>
<feature type="DNA-binding region" description="HMG box" evidence="3">
    <location>
        <begin position="119"/>
        <end position="185"/>
    </location>
</feature>
<protein>
    <recommendedName>
        <fullName evidence="9">HMG box domain-containing protein</fullName>
    </recommendedName>
</protein>
<dbReference type="EMBL" id="JAZHXJ010000032">
    <property type="protein sequence ID" value="KAL1880511.1"/>
    <property type="molecule type" value="Genomic_DNA"/>
</dbReference>
<dbReference type="Pfam" id="PF00536">
    <property type="entry name" value="SAM_1"/>
    <property type="match status" value="1"/>
</dbReference>
<sequence>MTQPLENIFRELGISQYLDAFLDQGFDSWDTILDITESDLDVLGVKLGHRRKLQRRIANFRGIAPDASLVSPAPSTVEDQQRLEAHRQDVLKQEIRGSTPLIITKRKYRRHPKPDENAPMRPPSAYVLFSNKMREDLKGRNLTFTEIAKLVGEHWQNLSPSEKQPFESQAQAAKDKYNSDMAEYKRTPEYKKYSLYLQEFKAKHAYRVHDKDDNKRVKLNDIGNGAQDVRSRKGTPNRSSRSRSGSYSDGPLGSEPPPSRQLRTGSVASTKDSQYTGTPATYHMSMDDVIHSPASQPHERHSPDRSPTANTVLREIPSFGSFRGAIWEDEPRNIPGGAQRYLPSLSDMFEHRNPPSRSSLGGEVAGFPFPRSYGTGSPDPVPGLVGGEARSQTLKKEQSSTGSTSSGSSSLGHPRTPLDGPLPIHALLSSSKSSHPHESLAFYYGSHPSPDPKFHVLDIPANATPLPHSNDMASSLLSTGQNETKSSSSDGIPNQARDRFSVKLESSLDGMSALLKAGEIVDGRAR</sequence>
<feature type="compositionally biased region" description="Polar residues" evidence="4">
    <location>
        <begin position="471"/>
        <end position="492"/>
    </location>
</feature>
<feature type="region of interest" description="Disordered" evidence="4">
    <location>
        <begin position="470"/>
        <end position="496"/>
    </location>
</feature>
<keyword evidence="1 3" id="KW-0238">DNA-binding</keyword>
<feature type="compositionally biased region" description="Polar residues" evidence="4">
    <location>
        <begin position="159"/>
        <end position="171"/>
    </location>
</feature>
<feature type="compositionally biased region" description="Low complexity" evidence="4">
    <location>
        <begin position="399"/>
        <end position="410"/>
    </location>
</feature>
<dbReference type="SUPFAM" id="SSF47769">
    <property type="entry name" value="SAM/Pointed domain"/>
    <property type="match status" value="1"/>
</dbReference>
<evidence type="ECO:0000259" key="6">
    <source>
        <dbReference type="PROSITE" id="PS50118"/>
    </source>
</evidence>
<keyword evidence="2 3" id="KW-0539">Nucleus</keyword>
<feature type="region of interest" description="Disordered" evidence="4">
    <location>
        <begin position="347"/>
        <end position="431"/>
    </location>
</feature>
<evidence type="ECO:0000313" key="7">
    <source>
        <dbReference type="EMBL" id="KAL1880511.1"/>
    </source>
</evidence>
<feature type="region of interest" description="Disordered" evidence="4">
    <location>
        <begin position="216"/>
        <end position="311"/>
    </location>
</feature>
<comment type="caution">
    <text evidence="7">The sequence shown here is derived from an EMBL/GenBank/DDBJ whole genome shotgun (WGS) entry which is preliminary data.</text>
</comment>
<evidence type="ECO:0000313" key="8">
    <source>
        <dbReference type="Proteomes" id="UP001586593"/>
    </source>
</evidence>
<dbReference type="SMART" id="SM00454">
    <property type="entry name" value="SAM"/>
    <property type="match status" value="1"/>
</dbReference>
<dbReference type="Gene3D" id="1.10.30.10">
    <property type="entry name" value="High mobility group box domain"/>
    <property type="match status" value="1"/>
</dbReference>
<dbReference type="InterPro" id="IPR013761">
    <property type="entry name" value="SAM/pointed_sf"/>
</dbReference>
<feature type="domain" description="SAM" evidence="5">
    <location>
        <begin position="1"/>
        <end position="63"/>
    </location>
</feature>
<dbReference type="PROSITE" id="PS50105">
    <property type="entry name" value="SAM_DOMAIN"/>
    <property type="match status" value="1"/>
</dbReference>
<keyword evidence="8" id="KW-1185">Reference proteome</keyword>
<evidence type="ECO:0000256" key="1">
    <source>
        <dbReference type="ARBA" id="ARBA00023125"/>
    </source>
</evidence>
<name>A0ABR3XXZ3_9PEZI</name>
<accession>A0ABR3XXZ3</accession>
<proteinExistence type="predicted"/>
<dbReference type="InterPro" id="IPR036910">
    <property type="entry name" value="HMG_box_dom_sf"/>
</dbReference>
<feature type="domain" description="HMG box" evidence="6">
    <location>
        <begin position="119"/>
        <end position="185"/>
    </location>
</feature>
<reference evidence="7 8" key="1">
    <citation type="journal article" date="2024" name="Commun. Biol.">
        <title>Comparative genomic analysis of thermophilic fungi reveals convergent evolutionary adaptations and gene losses.</title>
        <authorList>
            <person name="Steindorff A.S."/>
            <person name="Aguilar-Pontes M.V."/>
            <person name="Robinson A.J."/>
            <person name="Andreopoulos B."/>
            <person name="LaButti K."/>
            <person name="Kuo A."/>
            <person name="Mondo S."/>
            <person name="Riley R."/>
            <person name="Otillar R."/>
            <person name="Haridas S."/>
            <person name="Lipzen A."/>
            <person name="Grimwood J."/>
            <person name="Schmutz J."/>
            <person name="Clum A."/>
            <person name="Reid I.D."/>
            <person name="Moisan M.C."/>
            <person name="Butler G."/>
            <person name="Nguyen T.T.M."/>
            <person name="Dewar K."/>
            <person name="Conant G."/>
            <person name="Drula E."/>
            <person name="Henrissat B."/>
            <person name="Hansel C."/>
            <person name="Singer S."/>
            <person name="Hutchinson M.I."/>
            <person name="de Vries R.P."/>
            <person name="Natvig D.O."/>
            <person name="Powell A.J."/>
            <person name="Tsang A."/>
            <person name="Grigoriev I.V."/>
        </authorList>
    </citation>
    <scope>NUCLEOTIDE SEQUENCE [LARGE SCALE GENOMIC DNA]</scope>
    <source>
        <strain evidence="7 8">ATCC 24622</strain>
    </source>
</reference>
<dbReference type="Proteomes" id="UP001586593">
    <property type="component" value="Unassembled WGS sequence"/>
</dbReference>
<dbReference type="SMART" id="SM00398">
    <property type="entry name" value="HMG"/>
    <property type="match status" value="1"/>
</dbReference>
<feature type="region of interest" description="Disordered" evidence="4">
    <location>
        <begin position="159"/>
        <end position="180"/>
    </location>
</feature>
<dbReference type="SUPFAM" id="SSF47095">
    <property type="entry name" value="HMG-box"/>
    <property type="match status" value="1"/>
</dbReference>
<dbReference type="PROSITE" id="PS50118">
    <property type="entry name" value="HMG_BOX_2"/>
    <property type="match status" value="1"/>
</dbReference>
<evidence type="ECO:0000256" key="3">
    <source>
        <dbReference type="PROSITE-ProRule" id="PRU00267"/>
    </source>
</evidence>
<dbReference type="Gene3D" id="1.10.150.50">
    <property type="entry name" value="Transcription Factor, Ets-1"/>
    <property type="match status" value="1"/>
</dbReference>